<dbReference type="Proteomes" id="UP000010793">
    <property type="component" value="Chromosome"/>
</dbReference>
<keyword evidence="2" id="KW-0489">Methyltransferase</keyword>
<dbReference type="SUPFAM" id="SSF53335">
    <property type="entry name" value="S-adenosyl-L-methionine-dependent methyltransferases"/>
    <property type="match status" value="1"/>
</dbReference>
<dbReference type="Pfam" id="PF08242">
    <property type="entry name" value="Methyltransf_12"/>
    <property type="match status" value="1"/>
</dbReference>
<evidence type="ECO:0000259" key="1">
    <source>
        <dbReference type="Pfam" id="PF08242"/>
    </source>
</evidence>
<accession>A0A3B6VMG1</accession>
<name>A0A3B6VMG1_BRAPL</name>
<dbReference type="KEGG" id="bpip:BPP43_05310"/>
<reference evidence="2 3" key="1">
    <citation type="journal article" date="2013" name="Genome Announc.">
        <title>Complete Genome Sequence of the Porcine Strain Brachyspira pilosicoli P43/6/78(T.).</title>
        <authorList>
            <person name="Lin C."/>
            <person name="den Bakker H.C."/>
            <person name="Suzuki H."/>
            <person name="Lefebure T."/>
            <person name="Ponnala L."/>
            <person name="Sun Q."/>
            <person name="Stanhope M.J."/>
            <person name="Wiedmann M."/>
            <person name="Duhamel G.E."/>
        </authorList>
    </citation>
    <scope>NUCLEOTIDE SEQUENCE [LARGE SCALE GENOMIC DNA]</scope>
    <source>
        <strain evidence="2 3">P43/6/78</strain>
    </source>
</reference>
<dbReference type="AlphaFoldDB" id="A0A3B6VMG1"/>
<dbReference type="GO" id="GO:0008168">
    <property type="term" value="F:methyltransferase activity"/>
    <property type="evidence" value="ECO:0007669"/>
    <property type="project" value="UniProtKB-KW"/>
</dbReference>
<dbReference type="InterPro" id="IPR013217">
    <property type="entry name" value="Methyltransf_12"/>
</dbReference>
<keyword evidence="3" id="KW-1185">Reference proteome</keyword>
<protein>
    <submittedName>
        <fullName evidence="2">Methyltransferase type 11</fullName>
    </submittedName>
</protein>
<proteinExistence type="predicted"/>
<dbReference type="GO" id="GO:0032259">
    <property type="term" value="P:methylation"/>
    <property type="evidence" value="ECO:0007669"/>
    <property type="project" value="UniProtKB-KW"/>
</dbReference>
<organism evidence="2 3">
    <name type="scientific">Brachyspira pilosicoli P43/6/78</name>
    <dbReference type="NCBI Taxonomy" id="1042417"/>
    <lineage>
        <taxon>Bacteria</taxon>
        <taxon>Pseudomonadati</taxon>
        <taxon>Spirochaetota</taxon>
        <taxon>Spirochaetia</taxon>
        <taxon>Brachyspirales</taxon>
        <taxon>Brachyspiraceae</taxon>
        <taxon>Brachyspira</taxon>
    </lineage>
</organism>
<dbReference type="CDD" id="cd02440">
    <property type="entry name" value="AdoMet_MTases"/>
    <property type="match status" value="1"/>
</dbReference>
<dbReference type="InterPro" id="IPR029063">
    <property type="entry name" value="SAM-dependent_MTases_sf"/>
</dbReference>
<feature type="domain" description="Methyltransferase type 12" evidence="1">
    <location>
        <begin position="55"/>
        <end position="137"/>
    </location>
</feature>
<dbReference type="RefSeq" id="WP_015274353.1">
    <property type="nucleotide sequence ID" value="NC_019908.1"/>
</dbReference>
<evidence type="ECO:0000313" key="3">
    <source>
        <dbReference type="Proteomes" id="UP000010793"/>
    </source>
</evidence>
<sequence length="211" mass="24785">MEESRKSIIVDHYINRVNDLNIPDYKVVDWESEEAQNLRFKALIEHFNMSGNVLLDVGCGVGSLAEYIDKNNINLYYIGIDIMPEMVERAKSKTYKNISPQFMTMDFFKKTDIKDDVDYIYTSGIFNLNLGNNEEFLKEAIEAFLLAARKGVCFNLLDISCKEKYGDKYYYYKKDDILLLTQDILKKLNLSYKIHIEDKYLQNDFSVFIDY</sequence>
<keyword evidence="2" id="KW-0808">Transferase</keyword>
<evidence type="ECO:0000313" key="2">
    <source>
        <dbReference type="EMBL" id="AGA66314.1"/>
    </source>
</evidence>
<dbReference type="Gene3D" id="3.40.50.150">
    <property type="entry name" value="Vaccinia Virus protein VP39"/>
    <property type="match status" value="1"/>
</dbReference>
<gene>
    <name evidence="2" type="ORF">BPP43_05310</name>
</gene>
<dbReference type="EMBL" id="CP002873">
    <property type="protein sequence ID" value="AGA66314.1"/>
    <property type="molecule type" value="Genomic_DNA"/>
</dbReference>